<keyword evidence="1" id="KW-0732">Signal</keyword>
<dbReference type="EMBL" id="VSRR010002446">
    <property type="protein sequence ID" value="MPC31488.1"/>
    <property type="molecule type" value="Genomic_DNA"/>
</dbReference>
<dbReference type="AlphaFoldDB" id="A0A5B7EDB1"/>
<gene>
    <name evidence="2" type="ORF">E2C01_024778</name>
</gene>
<feature type="signal peptide" evidence="1">
    <location>
        <begin position="1"/>
        <end position="19"/>
    </location>
</feature>
<reference evidence="2 3" key="1">
    <citation type="submission" date="2019-05" db="EMBL/GenBank/DDBJ databases">
        <title>Another draft genome of Portunus trituberculatus and its Hox gene families provides insights of decapod evolution.</title>
        <authorList>
            <person name="Jeong J.-H."/>
            <person name="Song I."/>
            <person name="Kim S."/>
            <person name="Choi T."/>
            <person name="Kim D."/>
            <person name="Ryu S."/>
            <person name="Kim W."/>
        </authorList>
    </citation>
    <scope>NUCLEOTIDE SEQUENCE [LARGE SCALE GENOMIC DNA]</scope>
    <source>
        <tissue evidence="2">Muscle</tissue>
    </source>
</reference>
<sequence length="65" mass="7232">MGWSWLTLSGVWFQIAVHANTFATALPPTRSLKVNSFPSTLRPASLLTRFPTLYSEIPVKPSTLE</sequence>
<name>A0A5B7EDB1_PORTR</name>
<evidence type="ECO:0008006" key="4">
    <source>
        <dbReference type="Google" id="ProtNLM"/>
    </source>
</evidence>
<accession>A0A5B7EDB1</accession>
<dbReference type="Proteomes" id="UP000324222">
    <property type="component" value="Unassembled WGS sequence"/>
</dbReference>
<keyword evidence="3" id="KW-1185">Reference proteome</keyword>
<organism evidence="2 3">
    <name type="scientific">Portunus trituberculatus</name>
    <name type="common">Swimming crab</name>
    <name type="synonym">Neptunus trituberculatus</name>
    <dbReference type="NCBI Taxonomy" id="210409"/>
    <lineage>
        <taxon>Eukaryota</taxon>
        <taxon>Metazoa</taxon>
        <taxon>Ecdysozoa</taxon>
        <taxon>Arthropoda</taxon>
        <taxon>Crustacea</taxon>
        <taxon>Multicrustacea</taxon>
        <taxon>Malacostraca</taxon>
        <taxon>Eumalacostraca</taxon>
        <taxon>Eucarida</taxon>
        <taxon>Decapoda</taxon>
        <taxon>Pleocyemata</taxon>
        <taxon>Brachyura</taxon>
        <taxon>Eubrachyura</taxon>
        <taxon>Portunoidea</taxon>
        <taxon>Portunidae</taxon>
        <taxon>Portuninae</taxon>
        <taxon>Portunus</taxon>
    </lineage>
</organism>
<proteinExistence type="predicted"/>
<evidence type="ECO:0000256" key="1">
    <source>
        <dbReference type="SAM" id="SignalP"/>
    </source>
</evidence>
<evidence type="ECO:0000313" key="3">
    <source>
        <dbReference type="Proteomes" id="UP000324222"/>
    </source>
</evidence>
<feature type="chain" id="PRO_5022762945" description="Secreted protein" evidence="1">
    <location>
        <begin position="20"/>
        <end position="65"/>
    </location>
</feature>
<comment type="caution">
    <text evidence="2">The sequence shown here is derived from an EMBL/GenBank/DDBJ whole genome shotgun (WGS) entry which is preliminary data.</text>
</comment>
<evidence type="ECO:0000313" key="2">
    <source>
        <dbReference type="EMBL" id="MPC31488.1"/>
    </source>
</evidence>
<protein>
    <recommendedName>
        <fullName evidence="4">Secreted protein</fullName>
    </recommendedName>
</protein>